<dbReference type="InterPro" id="IPR003593">
    <property type="entry name" value="AAA+_ATPase"/>
</dbReference>
<dbReference type="InterPro" id="IPR050763">
    <property type="entry name" value="ABC_transporter_ATP-binding"/>
</dbReference>
<evidence type="ECO:0000256" key="1">
    <source>
        <dbReference type="ARBA" id="ARBA00005417"/>
    </source>
</evidence>
<dbReference type="PROSITE" id="PS50893">
    <property type="entry name" value="ABC_TRANSPORTER_2"/>
    <property type="match status" value="1"/>
</dbReference>
<dbReference type="AlphaFoldDB" id="A0A9D1ADI7"/>
<dbReference type="PANTHER" id="PTHR42711">
    <property type="entry name" value="ABC TRANSPORTER ATP-BINDING PROTEIN"/>
    <property type="match status" value="1"/>
</dbReference>
<dbReference type="InterPro" id="IPR003439">
    <property type="entry name" value="ABC_transporter-like_ATP-bd"/>
</dbReference>
<reference evidence="7" key="1">
    <citation type="submission" date="2020-10" db="EMBL/GenBank/DDBJ databases">
        <authorList>
            <person name="Gilroy R."/>
        </authorList>
    </citation>
    <scope>NUCLEOTIDE SEQUENCE</scope>
    <source>
        <strain evidence="7">ChiSjej4B22-8148</strain>
    </source>
</reference>
<name>A0A9D1ADI7_9FIRM</name>
<dbReference type="GO" id="GO:0005524">
    <property type="term" value="F:ATP binding"/>
    <property type="evidence" value="ECO:0007669"/>
    <property type="project" value="UniProtKB-KW"/>
</dbReference>
<evidence type="ECO:0000259" key="6">
    <source>
        <dbReference type="PROSITE" id="PS50893"/>
    </source>
</evidence>
<evidence type="ECO:0000256" key="2">
    <source>
        <dbReference type="ARBA" id="ARBA00022448"/>
    </source>
</evidence>
<dbReference type="Pfam" id="PF13732">
    <property type="entry name" value="DrrA1-3_C"/>
    <property type="match status" value="1"/>
</dbReference>
<reference evidence="7" key="2">
    <citation type="journal article" date="2021" name="PeerJ">
        <title>Extensive microbial diversity within the chicken gut microbiome revealed by metagenomics and culture.</title>
        <authorList>
            <person name="Gilroy R."/>
            <person name="Ravi A."/>
            <person name="Getino M."/>
            <person name="Pursley I."/>
            <person name="Horton D.L."/>
            <person name="Alikhan N.F."/>
            <person name="Baker D."/>
            <person name="Gharbi K."/>
            <person name="Hall N."/>
            <person name="Watson M."/>
            <person name="Adriaenssens E.M."/>
            <person name="Foster-Nyarko E."/>
            <person name="Jarju S."/>
            <person name="Secka A."/>
            <person name="Antonio M."/>
            <person name="Oren A."/>
            <person name="Chaudhuri R.R."/>
            <person name="La Ragione R."/>
            <person name="Hildebrand F."/>
            <person name="Pallen M.J."/>
        </authorList>
    </citation>
    <scope>NUCLEOTIDE SEQUENCE</scope>
    <source>
        <strain evidence="7">ChiSjej4B22-8148</strain>
    </source>
</reference>
<evidence type="ECO:0000313" key="7">
    <source>
        <dbReference type="EMBL" id="HIR14645.1"/>
    </source>
</evidence>
<dbReference type="SMART" id="SM00382">
    <property type="entry name" value="AAA"/>
    <property type="match status" value="1"/>
</dbReference>
<dbReference type="InterPro" id="IPR025302">
    <property type="entry name" value="DrrA1/2-like_C"/>
</dbReference>
<comment type="similarity">
    <text evidence="1">Belongs to the ABC transporter superfamily.</text>
</comment>
<comment type="caution">
    <text evidence="7">The sequence shown here is derived from an EMBL/GenBank/DDBJ whole genome shotgun (WGS) entry which is preliminary data.</text>
</comment>
<keyword evidence="3" id="KW-0547">Nucleotide-binding</keyword>
<proteinExistence type="inferred from homology"/>
<keyword evidence="4 7" id="KW-0067">ATP-binding</keyword>
<feature type="region of interest" description="Disordered" evidence="5">
    <location>
        <begin position="128"/>
        <end position="154"/>
    </location>
</feature>
<gene>
    <name evidence="7" type="ORF">IAB31_12065</name>
</gene>
<keyword evidence="2" id="KW-0813">Transport</keyword>
<dbReference type="InterPro" id="IPR027417">
    <property type="entry name" value="P-loop_NTPase"/>
</dbReference>
<dbReference type="EMBL" id="DVGK01000139">
    <property type="protein sequence ID" value="HIR14645.1"/>
    <property type="molecule type" value="Genomic_DNA"/>
</dbReference>
<evidence type="ECO:0000256" key="4">
    <source>
        <dbReference type="ARBA" id="ARBA00022840"/>
    </source>
</evidence>
<evidence type="ECO:0000256" key="5">
    <source>
        <dbReference type="SAM" id="MobiDB-lite"/>
    </source>
</evidence>
<dbReference type="SUPFAM" id="SSF52540">
    <property type="entry name" value="P-loop containing nucleoside triphosphate hydrolases"/>
    <property type="match status" value="1"/>
</dbReference>
<accession>A0A9D1ADI7</accession>
<feature type="domain" description="ABC transporter" evidence="6">
    <location>
        <begin position="3"/>
        <end position="255"/>
    </location>
</feature>
<dbReference type="GO" id="GO:0016887">
    <property type="term" value="F:ATP hydrolysis activity"/>
    <property type="evidence" value="ECO:0007669"/>
    <property type="project" value="InterPro"/>
</dbReference>
<sequence length="325" mass="36537">MGLVVSGLTKRYGEKTVVDHLSFEISHPGVYALLGTNGAGKTTTLRMMLGILAKDEGEVLWNGKPFSVDRCSVGYLAEERGLYPKYGLMDQLLYFASLRGVTRQEARRRIKILAEKLEVEEYLYPDQARSGKETTGATARGERRGKAGKPKLADQLSKGNQQKIQLMAALLPDPDLLILDEPLSGLDPVNTDLFKGMIREEIQKGKYLIMSSHQMATVEEFCTDLTILHHARPVLQGNLNEIKKSYGRVNLKLKTEQSVDYYLGRAGVMVLSEKEFEYQIKVTGEEQANRLLRMLVEDGVPVVTFELREPSLHEIFVEKVGHEHE</sequence>
<dbReference type="Gene3D" id="3.40.50.300">
    <property type="entry name" value="P-loop containing nucleotide triphosphate hydrolases"/>
    <property type="match status" value="1"/>
</dbReference>
<dbReference type="Pfam" id="PF00005">
    <property type="entry name" value="ABC_tran"/>
    <property type="match status" value="1"/>
</dbReference>
<organism evidence="7 8">
    <name type="scientific">Candidatus Choladousia intestinavium</name>
    <dbReference type="NCBI Taxonomy" id="2840727"/>
    <lineage>
        <taxon>Bacteria</taxon>
        <taxon>Bacillati</taxon>
        <taxon>Bacillota</taxon>
        <taxon>Clostridia</taxon>
        <taxon>Lachnospirales</taxon>
        <taxon>Lachnospiraceae</taxon>
        <taxon>Lachnospiraceae incertae sedis</taxon>
        <taxon>Candidatus Choladousia</taxon>
    </lineage>
</organism>
<evidence type="ECO:0000313" key="8">
    <source>
        <dbReference type="Proteomes" id="UP000886757"/>
    </source>
</evidence>
<dbReference type="Proteomes" id="UP000886757">
    <property type="component" value="Unassembled WGS sequence"/>
</dbReference>
<dbReference type="PANTHER" id="PTHR42711:SF5">
    <property type="entry name" value="ABC TRANSPORTER ATP-BINDING PROTEIN NATA"/>
    <property type="match status" value="1"/>
</dbReference>
<protein>
    <submittedName>
        <fullName evidence="7">ATP-binding cassette domain-containing protein</fullName>
    </submittedName>
</protein>
<evidence type="ECO:0000256" key="3">
    <source>
        <dbReference type="ARBA" id="ARBA00022741"/>
    </source>
</evidence>